<protein>
    <submittedName>
        <fullName evidence="1">Uncharacterized protein</fullName>
    </submittedName>
</protein>
<dbReference type="Gene3D" id="2.60.40.420">
    <property type="entry name" value="Cupredoxins - blue copper proteins"/>
    <property type="match status" value="1"/>
</dbReference>
<dbReference type="SUPFAM" id="SSF49503">
    <property type="entry name" value="Cupredoxins"/>
    <property type="match status" value="1"/>
</dbReference>
<gene>
    <name evidence="1" type="ORF">HUE58_00515</name>
</gene>
<dbReference type="EMBL" id="CP054490">
    <property type="protein sequence ID" value="QKQ23712.1"/>
    <property type="molecule type" value="Genomic_DNA"/>
</dbReference>
<evidence type="ECO:0000313" key="2">
    <source>
        <dbReference type="Proteomes" id="UP000509429"/>
    </source>
</evidence>
<dbReference type="Proteomes" id="UP000509429">
    <property type="component" value="Chromosome"/>
</dbReference>
<dbReference type="AlphaFoldDB" id="A0A6N0HMY9"/>
<reference evidence="1 2" key="1">
    <citation type="submission" date="2020-05" db="EMBL/GenBank/DDBJ databases">
        <title>Horizontal transmission and recombination maintain forever young bacterial symbiont genomes.</title>
        <authorList>
            <person name="Russell S.L."/>
            <person name="Pepper-Tunick E."/>
            <person name="Svedberg J."/>
            <person name="Byrne A."/>
            <person name="Ruelas Castillo J."/>
            <person name="Vollmers C."/>
            <person name="Beinart R.A."/>
            <person name="Corbett-Detig R."/>
        </authorList>
    </citation>
    <scope>NUCLEOTIDE SEQUENCE [LARGE SCALE GENOMIC DNA]</scope>
    <source>
        <strain evidence="1">JDF_Ridge</strain>
    </source>
</reference>
<sequence length="71" mass="8009">MVNGVINSVLEAKKSLLRLRLLNGSNARTYHLSFDDHRTFYIIGSDGGLLERSNKVNSLRISTSRKSRNFA</sequence>
<name>A0A6N0HMY9_9GAMM</name>
<dbReference type="RefSeq" id="WP_174605152.1">
    <property type="nucleotide sequence ID" value="NZ_CP054490.1"/>
</dbReference>
<proteinExistence type="predicted"/>
<organism evidence="1 2">
    <name type="scientific">Candidatus Ruthia endofausta</name>
    <dbReference type="NCBI Taxonomy" id="2738852"/>
    <lineage>
        <taxon>Bacteria</taxon>
        <taxon>Pseudomonadati</taxon>
        <taxon>Pseudomonadota</taxon>
        <taxon>Gammaproteobacteria</taxon>
        <taxon>Candidatus Pseudothioglobaceae</taxon>
        <taxon>Candidatus Ruthturnera</taxon>
    </lineage>
</organism>
<keyword evidence="2" id="KW-1185">Reference proteome</keyword>
<dbReference type="InterPro" id="IPR008972">
    <property type="entry name" value="Cupredoxin"/>
</dbReference>
<evidence type="ECO:0000313" key="1">
    <source>
        <dbReference type="EMBL" id="QKQ23712.1"/>
    </source>
</evidence>
<accession>A0A6N0HMY9</accession>
<dbReference type="KEGG" id="reo:HUE58_00515"/>